<comment type="caution">
    <text evidence="2">The sequence shown here is derived from an EMBL/GenBank/DDBJ whole genome shotgun (WGS) entry which is preliminary data.</text>
</comment>
<reference evidence="2 3" key="1">
    <citation type="submission" date="2020-08" db="EMBL/GenBank/DDBJ databases">
        <title>Functional genomics of gut bacteria from endangered species of beetles.</title>
        <authorList>
            <person name="Carlos-Shanley C."/>
        </authorList>
    </citation>
    <scope>NUCLEOTIDE SEQUENCE [LARGE SCALE GENOMIC DNA]</scope>
    <source>
        <strain evidence="2 3">S00124</strain>
    </source>
</reference>
<evidence type="ECO:0000313" key="3">
    <source>
        <dbReference type="Proteomes" id="UP000562492"/>
    </source>
</evidence>
<dbReference type="InterPro" id="IPR055245">
    <property type="entry name" value="HTH_proteobacteria"/>
</dbReference>
<keyword evidence="3" id="KW-1185">Reference proteome</keyword>
<name>A0ABR6RK41_9BURK</name>
<evidence type="ECO:0000259" key="1">
    <source>
        <dbReference type="Pfam" id="PF14090"/>
    </source>
</evidence>
<dbReference type="Pfam" id="PF14090">
    <property type="entry name" value="HTH_39"/>
    <property type="match status" value="1"/>
</dbReference>
<evidence type="ECO:0000313" key="2">
    <source>
        <dbReference type="EMBL" id="MBB6579384.1"/>
    </source>
</evidence>
<dbReference type="RefSeq" id="WP_184710688.1">
    <property type="nucleotide sequence ID" value="NZ_JACHKZ010000028.1"/>
</dbReference>
<feature type="domain" description="Winged helix-turn-helix" evidence="1">
    <location>
        <begin position="17"/>
        <end position="79"/>
    </location>
</feature>
<organism evidence="2 3">
    <name type="scientific">Comamonas odontotermitis</name>
    <dbReference type="NCBI Taxonomy" id="379895"/>
    <lineage>
        <taxon>Bacteria</taxon>
        <taxon>Pseudomonadati</taxon>
        <taxon>Pseudomonadota</taxon>
        <taxon>Betaproteobacteria</taxon>
        <taxon>Burkholderiales</taxon>
        <taxon>Comamonadaceae</taxon>
        <taxon>Comamonas</taxon>
    </lineage>
</organism>
<dbReference type="EMBL" id="JACHKZ010000028">
    <property type="protein sequence ID" value="MBB6579384.1"/>
    <property type="molecule type" value="Genomic_DNA"/>
</dbReference>
<sequence length="84" mass="9261">MNKYPTPEHNATTAVGQRMLILEALKTGPKTTDDLRRIGAFSSTSRIAELRKAGHAIATLLVPTYDRDGHPRRLALYQLEGSPC</sequence>
<gene>
    <name evidence="2" type="ORF">HNP33_003496</name>
</gene>
<protein>
    <recommendedName>
        <fullName evidence="1">Winged helix-turn-helix domain-containing protein</fullName>
    </recommendedName>
</protein>
<accession>A0ABR6RK41</accession>
<dbReference type="Proteomes" id="UP000562492">
    <property type="component" value="Unassembled WGS sequence"/>
</dbReference>
<proteinExistence type="predicted"/>